<organism evidence="2 3">
    <name type="scientific">Nonomuraea harbinensis</name>
    <dbReference type="NCBI Taxonomy" id="1286938"/>
    <lineage>
        <taxon>Bacteria</taxon>
        <taxon>Bacillati</taxon>
        <taxon>Actinomycetota</taxon>
        <taxon>Actinomycetes</taxon>
        <taxon>Streptosporangiales</taxon>
        <taxon>Streptosporangiaceae</taxon>
        <taxon>Nonomuraea</taxon>
    </lineage>
</organism>
<evidence type="ECO:0000256" key="1">
    <source>
        <dbReference type="SAM" id="MobiDB-lite"/>
    </source>
</evidence>
<accession>A0ABW1C132</accession>
<name>A0ABW1C132_9ACTN</name>
<evidence type="ECO:0000313" key="3">
    <source>
        <dbReference type="Proteomes" id="UP001596096"/>
    </source>
</evidence>
<dbReference type="Proteomes" id="UP001596096">
    <property type="component" value="Unassembled WGS sequence"/>
</dbReference>
<dbReference type="RefSeq" id="WP_219546381.1">
    <property type="nucleotide sequence ID" value="NZ_JAHKRN010000023.1"/>
</dbReference>
<sequence length="304" mass="33384">MTLRSFRDTVDTYHGGFQLDDLYGVVEAPSLSDGVLDTAGGWMRVESGVRHGRADVRLEIWDSAPPPAPAPWTAAGESAYLSAGGIVTMGDDEGERSLGALVLGPPCFLYGVRAHRVPPARGSDGDFWEDPRQAHVLLRFWPLRDVFDPAPHARPAGLREDAAALPSGYVPSMDWPVLRERTAPPPRDGSGPDVTGDPYPWRTLAQHRCRTRIRHDLDPAGAPVSTVRRRHLAASRPPPRDVPPCHRCGPGDRHRPGRGRRSAHRPRRGPRRVRPRRGRGAGLAGMRGDDRRVRRPCCGGGRSR</sequence>
<protein>
    <submittedName>
        <fullName evidence="2">Uncharacterized protein</fullName>
    </submittedName>
</protein>
<dbReference type="EMBL" id="JBHSNW010000018">
    <property type="protein sequence ID" value="MFC5819290.1"/>
    <property type="molecule type" value="Genomic_DNA"/>
</dbReference>
<feature type="compositionally biased region" description="Basic residues" evidence="1">
    <location>
        <begin position="255"/>
        <end position="279"/>
    </location>
</feature>
<feature type="region of interest" description="Disordered" evidence="1">
    <location>
        <begin position="180"/>
        <end position="200"/>
    </location>
</feature>
<reference evidence="3" key="1">
    <citation type="journal article" date="2019" name="Int. J. Syst. Evol. Microbiol.">
        <title>The Global Catalogue of Microorganisms (GCM) 10K type strain sequencing project: providing services to taxonomists for standard genome sequencing and annotation.</title>
        <authorList>
            <consortium name="The Broad Institute Genomics Platform"/>
            <consortium name="The Broad Institute Genome Sequencing Center for Infectious Disease"/>
            <person name="Wu L."/>
            <person name="Ma J."/>
        </authorList>
    </citation>
    <scope>NUCLEOTIDE SEQUENCE [LARGE SCALE GENOMIC DNA]</scope>
    <source>
        <strain evidence="3">CGMCC 4.7106</strain>
    </source>
</reference>
<gene>
    <name evidence="2" type="ORF">ACFPUY_29685</name>
</gene>
<proteinExistence type="predicted"/>
<comment type="caution">
    <text evidence="2">The sequence shown here is derived from an EMBL/GenBank/DDBJ whole genome shotgun (WGS) entry which is preliminary data.</text>
</comment>
<feature type="region of interest" description="Disordered" evidence="1">
    <location>
        <begin position="214"/>
        <end position="304"/>
    </location>
</feature>
<keyword evidence="3" id="KW-1185">Reference proteome</keyword>
<evidence type="ECO:0000313" key="2">
    <source>
        <dbReference type="EMBL" id="MFC5819290.1"/>
    </source>
</evidence>